<dbReference type="RefSeq" id="WP_090126288.1">
    <property type="nucleotide sequence ID" value="NZ_CP045300.1"/>
</dbReference>
<keyword evidence="1" id="KW-0472">Membrane</keyword>
<feature type="transmembrane region" description="Helical" evidence="1">
    <location>
        <begin position="135"/>
        <end position="155"/>
    </location>
</feature>
<dbReference type="AlphaFoldDB" id="A0A1I7E4X5"/>
<dbReference type="EMBL" id="FPAU01000010">
    <property type="protein sequence ID" value="SFU18949.1"/>
    <property type="molecule type" value="Genomic_DNA"/>
</dbReference>
<evidence type="ECO:0000313" key="3">
    <source>
        <dbReference type="Proteomes" id="UP000199187"/>
    </source>
</evidence>
<accession>A0A1I7E4X5</accession>
<dbReference type="Pfam" id="PF13988">
    <property type="entry name" value="DUF4225"/>
    <property type="match status" value="1"/>
</dbReference>
<name>A0A1I7E4X5_9ENTR</name>
<keyword evidence="1" id="KW-1133">Transmembrane helix</keyword>
<evidence type="ECO:0000256" key="1">
    <source>
        <dbReference type="SAM" id="Phobius"/>
    </source>
</evidence>
<dbReference type="Proteomes" id="UP000199187">
    <property type="component" value="Unassembled WGS sequence"/>
</dbReference>
<evidence type="ECO:0008006" key="4">
    <source>
        <dbReference type="Google" id="ProtNLM"/>
    </source>
</evidence>
<proteinExistence type="predicted"/>
<keyword evidence="1" id="KW-0812">Transmembrane</keyword>
<gene>
    <name evidence="2" type="ORF">SAMN05192562_1105</name>
</gene>
<reference evidence="3" key="1">
    <citation type="submission" date="2016-10" db="EMBL/GenBank/DDBJ databases">
        <authorList>
            <person name="Varghese N."/>
            <person name="Submissions S."/>
        </authorList>
    </citation>
    <scope>NUCLEOTIDE SEQUENCE [LARGE SCALE GENOMIC DNA]</scope>
    <source>
        <strain evidence="3">Ah-143</strain>
    </source>
</reference>
<keyword evidence="3" id="KW-1185">Reference proteome</keyword>
<feature type="transmembrane region" description="Helical" evidence="1">
    <location>
        <begin position="111"/>
        <end position="129"/>
    </location>
</feature>
<evidence type="ECO:0000313" key="2">
    <source>
        <dbReference type="EMBL" id="SFU18949.1"/>
    </source>
</evidence>
<dbReference type="OrthoDB" id="6534834at2"/>
<sequence>MDIYLNQYRFTNYYLAMAQIEANSLWNVATQVAGAHFKDGLTRIRFLDEIKGFMNVQRNGIRQAKNDDVCKECIANLKAERDNLKVQDRMLRTGEAYLAAAVKLYEENGKIVGYAISVVGIVLGAIQIVGGATMAVGSASTGNVLGVIAGATLIFHGTSNLMENVDKLTGVPNPRNIAQDAYMGAAEFLGFERKTGMLAYQGMNMVTSMYGIFRPMLKPESWRLYDWLSTDFYRKVSTMTRPALAIEVGKSAHKLYTMGKTYNTDEKEFAR</sequence>
<protein>
    <recommendedName>
        <fullName evidence="4">DUF4225 domain-containing protein</fullName>
    </recommendedName>
</protein>
<organism evidence="2 3">
    <name type="scientific">Kosakonia arachidis</name>
    <dbReference type="NCBI Taxonomy" id="551989"/>
    <lineage>
        <taxon>Bacteria</taxon>
        <taxon>Pseudomonadati</taxon>
        <taxon>Pseudomonadota</taxon>
        <taxon>Gammaproteobacteria</taxon>
        <taxon>Enterobacterales</taxon>
        <taxon>Enterobacteriaceae</taxon>
        <taxon>Kosakonia</taxon>
    </lineage>
</organism>
<dbReference type="InterPro" id="IPR025320">
    <property type="entry name" value="DUF4225"/>
</dbReference>